<protein>
    <submittedName>
        <fullName evidence="2">Transcriptional regulator</fullName>
    </submittedName>
</protein>
<evidence type="ECO:0000259" key="1">
    <source>
        <dbReference type="PROSITE" id="PS50943"/>
    </source>
</evidence>
<dbReference type="InterPro" id="IPR043917">
    <property type="entry name" value="DUF5753"/>
</dbReference>
<dbReference type="Pfam" id="PF19054">
    <property type="entry name" value="DUF5753"/>
    <property type="match status" value="1"/>
</dbReference>
<dbReference type="CDD" id="cd00093">
    <property type="entry name" value="HTH_XRE"/>
    <property type="match status" value="1"/>
</dbReference>
<keyword evidence="3" id="KW-1185">Reference proteome</keyword>
<comment type="caution">
    <text evidence="2">The sequence shown here is derived from an EMBL/GenBank/DDBJ whole genome shotgun (WGS) entry which is preliminary data.</text>
</comment>
<reference evidence="2" key="1">
    <citation type="journal article" date="2014" name="Int. J. Syst. Evol. Microbiol.">
        <title>Complete genome sequence of Corynebacterium casei LMG S-19264T (=DSM 44701T), isolated from a smear-ripened cheese.</title>
        <authorList>
            <consortium name="US DOE Joint Genome Institute (JGI-PGF)"/>
            <person name="Walter F."/>
            <person name="Albersmeier A."/>
            <person name="Kalinowski J."/>
            <person name="Ruckert C."/>
        </authorList>
    </citation>
    <scope>NUCLEOTIDE SEQUENCE</scope>
    <source>
        <strain evidence="2">JCM 13064</strain>
    </source>
</reference>
<dbReference type="EMBL" id="BMNT01000026">
    <property type="protein sequence ID" value="GGK99659.1"/>
    <property type="molecule type" value="Genomic_DNA"/>
</dbReference>
<proteinExistence type="predicted"/>
<gene>
    <name evidence="2" type="ORF">GCM10007964_47190</name>
</gene>
<sequence length="273" mass="31020">MNREEINPHDSPRHLFAFELRRYRQAAGLTQRQLAERMGYSDALVALVETMKRTPSKRFAELADQALRLDGVMIRLQAATTWQQQAPEYLRPWLEEEADAMSLRTWEPLIIPGLLQTESYAREILGTWPGITSEELETRLTSRMRRQAILTKDKPPLTSVVIDEAVIRRRIGDSRVMREQLEFVIEMARHPNLTLQVVPSDAGAHCGLSGGFIIAERNGSAYAAYTDSQPVGRTLDDRRTIAQLSARYDAIRAEALPVRQSVRLIQEVVNQGE</sequence>
<dbReference type="InterPro" id="IPR001387">
    <property type="entry name" value="Cro/C1-type_HTH"/>
</dbReference>
<reference evidence="2" key="2">
    <citation type="submission" date="2020-09" db="EMBL/GenBank/DDBJ databases">
        <authorList>
            <person name="Sun Q."/>
            <person name="Ohkuma M."/>
        </authorList>
    </citation>
    <scope>NUCLEOTIDE SEQUENCE</scope>
    <source>
        <strain evidence="2">JCM 13064</strain>
    </source>
</reference>
<feature type="domain" description="HTH cro/C1-type" evidence="1">
    <location>
        <begin position="20"/>
        <end position="74"/>
    </location>
</feature>
<dbReference type="Gene3D" id="1.10.260.40">
    <property type="entry name" value="lambda repressor-like DNA-binding domains"/>
    <property type="match status" value="1"/>
</dbReference>
<dbReference type="PROSITE" id="PS50943">
    <property type="entry name" value="HTH_CROC1"/>
    <property type="match status" value="1"/>
</dbReference>
<dbReference type="AlphaFoldDB" id="A0A917RB12"/>
<dbReference type="InterPro" id="IPR010982">
    <property type="entry name" value="Lambda_DNA-bd_dom_sf"/>
</dbReference>
<dbReference type="Pfam" id="PF13560">
    <property type="entry name" value="HTH_31"/>
    <property type="match status" value="1"/>
</dbReference>
<accession>A0A917RB12</accession>
<evidence type="ECO:0000313" key="2">
    <source>
        <dbReference type="EMBL" id="GGK99659.1"/>
    </source>
</evidence>
<evidence type="ECO:0000313" key="3">
    <source>
        <dbReference type="Proteomes" id="UP000645217"/>
    </source>
</evidence>
<dbReference type="SMART" id="SM00530">
    <property type="entry name" value="HTH_XRE"/>
    <property type="match status" value="1"/>
</dbReference>
<dbReference type="Proteomes" id="UP000645217">
    <property type="component" value="Unassembled WGS sequence"/>
</dbReference>
<name>A0A917RB12_9ACTN</name>
<dbReference type="RefSeq" id="WP_189165200.1">
    <property type="nucleotide sequence ID" value="NZ_BMNT01000026.1"/>
</dbReference>
<organism evidence="2 3">
    <name type="scientific">Sphaerisporangium melleum</name>
    <dbReference type="NCBI Taxonomy" id="321316"/>
    <lineage>
        <taxon>Bacteria</taxon>
        <taxon>Bacillati</taxon>
        <taxon>Actinomycetota</taxon>
        <taxon>Actinomycetes</taxon>
        <taxon>Streptosporangiales</taxon>
        <taxon>Streptosporangiaceae</taxon>
        <taxon>Sphaerisporangium</taxon>
    </lineage>
</organism>
<dbReference type="SUPFAM" id="SSF47413">
    <property type="entry name" value="lambda repressor-like DNA-binding domains"/>
    <property type="match status" value="1"/>
</dbReference>
<dbReference type="GO" id="GO:0003677">
    <property type="term" value="F:DNA binding"/>
    <property type="evidence" value="ECO:0007669"/>
    <property type="project" value="InterPro"/>
</dbReference>